<proteinExistence type="predicted"/>
<dbReference type="Pfam" id="PF13455">
    <property type="entry name" value="MUG113"/>
    <property type="match status" value="1"/>
</dbReference>
<protein>
    <recommendedName>
        <fullName evidence="1">Bacteriophage T5 Orf172 DNA-binding domain-containing protein</fullName>
    </recommendedName>
</protein>
<dbReference type="Proteomes" id="UP000232488">
    <property type="component" value="Segment"/>
</dbReference>
<dbReference type="Pfam" id="PF10553">
    <property type="entry name" value="MSV199"/>
    <property type="match status" value="1"/>
</dbReference>
<dbReference type="KEGG" id="vg:37618536"/>
<dbReference type="InterPro" id="IPR018879">
    <property type="entry name" value="MSV199_dom"/>
</dbReference>
<dbReference type="OrthoDB" id="8342at10239"/>
<reference evidence="2 3" key="1">
    <citation type="submission" date="2016-03" db="EMBL/GenBank/DDBJ databases">
        <title>Genome sequences of a Phycodnavirus, Heterosigma akashiwo virus strain 53.</title>
        <authorList>
            <person name="Ueki S."/>
            <person name="Ogura Y."/>
            <person name="Hayashi T."/>
        </authorList>
    </citation>
    <scope>NUCLEOTIDE SEQUENCE [LARGE SCALE GENOMIC DNA]</scope>
    <source>
        <strain evidence="2">HaV53</strain>
    </source>
</reference>
<dbReference type="GeneID" id="37618536"/>
<organismHost>
    <name type="scientific">Heterosigma akashiwo</name>
    <name type="common">Chromophytic alga</name>
    <name type="synonym">Heterosigma carterae</name>
    <dbReference type="NCBI Taxonomy" id="2829"/>
</organismHost>
<evidence type="ECO:0000259" key="1">
    <source>
        <dbReference type="SMART" id="SM00974"/>
    </source>
</evidence>
<accession>A0A1C9C5C5</accession>
<evidence type="ECO:0000313" key="3">
    <source>
        <dbReference type="Proteomes" id="UP000232488"/>
    </source>
</evidence>
<organism evidence="2 3">
    <name type="scientific">Heterosigma akashiwo virus 01</name>
    <name type="common">HaV01</name>
    <dbReference type="NCBI Taxonomy" id="97195"/>
    <lineage>
        <taxon>Viruses</taxon>
        <taxon>Varidnaviria</taxon>
        <taxon>Bamfordvirae</taxon>
        <taxon>Nucleocytoviricota</taxon>
        <taxon>Megaviricetes</taxon>
        <taxon>Algavirales</taxon>
        <taxon>Phycodnaviridae</taxon>
        <taxon>Raphidovirus</taxon>
        <taxon>Raphidovirus japonicum</taxon>
    </lineage>
</organism>
<name>A0A1C9C5C5_HAV01</name>
<keyword evidence="3" id="KW-1185">Reference proteome</keyword>
<evidence type="ECO:0000313" key="2">
    <source>
        <dbReference type="EMBL" id="AOM63486.1"/>
    </source>
</evidence>
<feature type="domain" description="Bacteriophage T5 Orf172 DNA-binding" evidence="1">
    <location>
        <begin position="219"/>
        <end position="297"/>
    </location>
</feature>
<dbReference type="RefSeq" id="YP_009507552.1">
    <property type="nucleotide sequence ID" value="NC_038553.1"/>
</dbReference>
<gene>
    <name evidence="2" type="primary">HaV53_ORF155</name>
</gene>
<dbReference type="SMART" id="SM00974">
    <property type="entry name" value="T5orf172"/>
    <property type="match status" value="1"/>
</dbReference>
<dbReference type="InterPro" id="IPR018306">
    <property type="entry name" value="Phage_T5_Orf172_DNA-bd"/>
</dbReference>
<sequence length="496" mass="59076">MNLTSTTENNFQFQTIIDQSSNEMVSIRDFVDSQVENYDVEKLYVDVFWNSLNTKSNDEWIEITDDMISSFGYKGKDENTKHVRASLFRFIERNNNFTLNQDYFFRSHECDPKDETINGKKENRGGHNKKTLYMKKKALKKLMLSVNTQKSSQLHEYYITLEDIFRDYVLYQNEFKIFQQKKTIDELQQNQFKLKPCSDIYVKKYEPREKIYIMTRKTYAKRNLYKVGRSTNALKRLVSLNTGNIFEQDKLYICFIQPTYDAKNCENRIHKLLDQFKYNKEFYRLPFQFVKDIVVGIGESYIYHNAKINEAIIKLNDFLTGSVDLIRRCKEEDIPRPLSRHEIQSIEADIEDDELSCSDLDEEEKIEPNEEEIVIGEEKNDEETNDEEKDNGELNILKRIINEHYTSKNRIPIWVDICDLLKENLNTRKIDLKLWKNNVMRLENQKIRWRKNGKVETINPGNTNNIRDVSTNRTDNNSNIENVGTLTIYNYFNKRK</sequence>
<dbReference type="EMBL" id="KX008963">
    <property type="protein sequence ID" value="AOM63486.1"/>
    <property type="molecule type" value="Genomic_DNA"/>
</dbReference>